<dbReference type="OrthoDB" id="5465390at2"/>
<proteinExistence type="predicted"/>
<organism evidence="1 2">
    <name type="scientific">Bradyrhizobium niftali</name>
    <dbReference type="NCBI Taxonomy" id="2560055"/>
    <lineage>
        <taxon>Bacteria</taxon>
        <taxon>Pseudomonadati</taxon>
        <taxon>Pseudomonadota</taxon>
        <taxon>Alphaproteobacteria</taxon>
        <taxon>Hyphomicrobiales</taxon>
        <taxon>Nitrobacteraceae</taxon>
        <taxon>Bradyrhizobium</taxon>
    </lineage>
</organism>
<sequence>MSSLLVLPALLRQVAPGAKVAIVTADSKHCDEELLGVSDRAERARLVIGGLEGGKLWHNELQRPPPYTETADIQADTIACVTRLRQSYPDIVAILLECTALPAVAPEVRRLTKLPVYDITDLCRLTMASIAQDGVL</sequence>
<dbReference type="Proteomes" id="UP000297966">
    <property type="component" value="Unassembled WGS sequence"/>
</dbReference>
<protein>
    <recommendedName>
        <fullName evidence="3">Aspartate/glutamate racemase family protein</fullName>
    </recommendedName>
</protein>
<reference evidence="1 2" key="1">
    <citation type="submission" date="2019-03" db="EMBL/GenBank/DDBJ databases">
        <title>Bradyrhizobium diversity isolated from nodules of Chamaecrista fasciculata.</title>
        <authorList>
            <person name="Klepa M.S."/>
            <person name="Urquiaga M.O."/>
            <person name="Hungria M."/>
            <person name="Delamuta J.R."/>
        </authorList>
    </citation>
    <scope>NUCLEOTIDE SEQUENCE [LARGE SCALE GENOMIC DNA]</scope>
    <source>
        <strain evidence="1 2">CNPSo 3448</strain>
    </source>
</reference>
<evidence type="ECO:0008006" key="3">
    <source>
        <dbReference type="Google" id="ProtNLM"/>
    </source>
</evidence>
<accession>A0A4Y9L315</accession>
<dbReference type="EMBL" id="SPQT01000060">
    <property type="protein sequence ID" value="TFV36624.1"/>
    <property type="molecule type" value="Genomic_DNA"/>
</dbReference>
<comment type="caution">
    <text evidence="1">The sequence shown here is derived from an EMBL/GenBank/DDBJ whole genome shotgun (WGS) entry which is preliminary data.</text>
</comment>
<evidence type="ECO:0000313" key="1">
    <source>
        <dbReference type="EMBL" id="TFV36624.1"/>
    </source>
</evidence>
<keyword evidence="2" id="KW-1185">Reference proteome</keyword>
<gene>
    <name evidence="1" type="ORF">E4K65_44795</name>
</gene>
<name>A0A4Y9L315_9BRAD</name>
<dbReference type="AlphaFoldDB" id="A0A4Y9L315"/>
<evidence type="ECO:0000313" key="2">
    <source>
        <dbReference type="Proteomes" id="UP000297966"/>
    </source>
</evidence>